<protein>
    <recommendedName>
        <fullName evidence="3">SMI1/KNR4 family protein</fullName>
    </recommendedName>
</protein>
<evidence type="ECO:0008006" key="3">
    <source>
        <dbReference type="Google" id="ProtNLM"/>
    </source>
</evidence>
<dbReference type="Proteomes" id="UP001602119">
    <property type="component" value="Unassembled WGS sequence"/>
</dbReference>
<evidence type="ECO:0000313" key="2">
    <source>
        <dbReference type="Proteomes" id="UP001602119"/>
    </source>
</evidence>
<comment type="caution">
    <text evidence="1">The sequence shown here is derived from an EMBL/GenBank/DDBJ whole genome shotgun (WGS) entry which is preliminary data.</text>
</comment>
<evidence type="ECO:0000313" key="1">
    <source>
        <dbReference type="EMBL" id="MFF4775874.1"/>
    </source>
</evidence>
<sequence>MSEPNSAMVQISITRPRLLDYLESEAVAASSWSDWDTLFDRCWWSKGPAERSRLLAGVDGRLADACYRTLMRSLLTIPLGCPRFSYNDESGTLLLSNLGLGEGVDDYVFFLATVRALASYMEDGDEGFAVIRNYLWGDRYTLACLCIAPGISRFVDPQDDEYKVLIEKADAFFDLWYELPGPNDPEDWEPSASQRALDAAVFENLNNLR</sequence>
<gene>
    <name evidence="1" type="ORF">ACFY05_23765</name>
</gene>
<name>A0ABW6V993_MICFU</name>
<reference evidence="1 2" key="1">
    <citation type="submission" date="2024-10" db="EMBL/GenBank/DDBJ databases">
        <title>The Natural Products Discovery Center: Release of the First 8490 Sequenced Strains for Exploring Actinobacteria Biosynthetic Diversity.</title>
        <authorList>
            <person name="Kalkreuter E."/>
            <person name="Kautsar S.A."/>
            <person name="Yang D."/>
            <person name="Bader C.D."/>
            <person name="Teijaro C.N."/>
            <person name="Fluegel L."/>
            <person name="Davis C.M."/>
            <person name="Simpson J.R."/>
            <person name="Lauterbach L."/>
            <person name="Steele A.D."/>
            <person name="Gui C."/>
            <person name="Meng S."/>
            <person name="Li G."/>
            <person name="Viehrig K."/>
            <person name="Ye F."/>
            <person name="Su P."/>
            <person name="Kiefer A.F."/>
            <person name="Nichols A."/>
            <person name="Cepeda A.J."/>
            <person name="Yan W."/>
            <person name="Fan B."/>
            <person name="Jiang Y."/>
            <person name="Adhikari A."/>
            <person name="Zheng C.-J."/>
            <person name="Schuster L."/>
            <person name="Cowan T.M."/>
            <person name="Smanski M.J."/>
            <person name="Chevrette M.G."/>
            <person name="De Carvalho L.P.S."/>
            <person name="Shen B."/>
        </authorList>
    </citation>
    <scope>NUCLEOTIDE SEQUENCE [LARGE SCALE GENOMIC DNA]</scope>
    <source>
        <strain evidence="1 2">NPDC001281</strain>
    </source>
</reference>
<keyword evidence="2" id="KW-1185">Reference proteome</keyword>
<accession>A0ABW6V993</accession>
<proteinExistence type="predicted"/>
<dbReference type="RefSeq" id="WP_169808873.1">
    <property type="nucleotide sequence ID" value="NZ_BBYK01000040.1"/>
</dbReference>
<organism evidence="1 2">
    <name type="scientific">Microtetraspora fusca</name>
    <dbReference type="NCBI Taxonomy" id="1997"/>
    <lineage>
        <taxon>Bacteria</taxon>
        <taxon>Bacillati</taxon>
        <taxon>Actinomycetota</taxon>
        <taxon>Actinomycetes</taxon>
        <taxon>Streptosporangiales</taxon>
        <taxon>Streptosporangiaceae</taxon>
        <taxon>Microtetraspora</taxon>
    </lineage>
</organism>
<dbReference type="EMBL" id="JBIAXI010000014">
    <property type="protein sequence ID" value="MFF4775874.1"/>
    <property type="molecule type" value="Genomic_DNA"/>
</dbReference>